<proteinExistence type="inferred from homology"/>
<dbReference type="FunFam" id="3.40.50.1010:FF:000006">
    <property type="entry name" value="rRNA-processing protein UTP23 homolog"/>
    <property type="match status" value="1"/>
</dbReference>
<dbReference type="SUPFAM" id="SSF88723">
    <property type="entry name" value="PIN domain-like"/>
    <property type="match status" value="1"/>
</dbReference>
<comment type="caution">
    <text evidence="10">The sequence shown here is derived from an EMBL/GenBank/DDBJ whole genome shotgun (WGS) entry which is preliminary data.</text>
</comment>
<dbReference type="OrthoDB" id="25675at2759"/>
<accession>A0A420Y2J7</accession>
<keyword evidence="4" id="KW-0539">Nucleus</keyword>
<comment type="function">
    <text evidence="5">Involved in rRNA-processing and ribosome biogenesis.</text>
</comment>
<dbReference type="Gene3D" id="3.40.50.1010">
    <property type="entry name" value="5'-nuclease"/>
    <property type="match status" value="1"/>
</dbReference>
<evidence type="ECO:0000256" key="4">
    <source>
        <dbReference type="ARBA" id="ARBA00023242"/>
    </source>
</evidence>
<feature type="compositionally biased region" description="Basic residues" evidence="8">
    <location>
        <begin position="284"/>
        <end position="293"/>
    </location>
</feature>
<evidence type="ECO:0000256" key="3">
    <source>
        <dbReference type="ARBA" id="ARBA00022552"/>
    </source>
</evidence>
<evidence type="ECO:0000256" key="7">
    <source>
        <dbReference type="ARBA" id="ARBA00076388"/>
    </source>
</evidence>
<dbReference type="AlphaFoldDB" id="A0A420Y2J7"/>
<dbReference type="Pfam" id="PF24779">
    <property type="entry name" value="UTP23_sensor"/>
    <property type="match status" value="1"/>
</dbReference>
<dbReference type="InterPro" id="IPR006984">
    <property type="entry name" value="Fcf1/UTP23"/>
</dbReference>
<gene>
    <name evidence="10" type="ORF">DL546_000875</name>
</gene>
<dbReference type="GO" id="GO:0006364">
    <property type="term" value="P:rRNA processing"/>
    <property type="evidence" value="ECO:0007669"/>
    <property type="project" value="UniProtKB-KW"/>
</dbReference>
<sequence length="327" mass="36521">MRGKRSKQYRKLIQQFSIHFGFREPYQVVVDADFVKETTNCKMDLLQYLERTMHGKVKPMITQCSIRHLYKEGSDRSVQANIEVAKNVCERRRCGHRPDTHPEPLSTLECLSSIVDPDKARVNKHKYVVASQEQEVRSAMRRIPGVPLIYVSRSVMILEPMSEATRRVCEGEEKGKLRDGFVRNERKRKRGEEEDDAKSGSEGESGDEAGEVQDGEKKNKKKKTYGPKQPNPLAVQKKKKKPADQGQQKATKPKDDKKEKKEDQLPPSTSAETGAEKGNPENKPKRKRRRKHKAAGDGEGGNGSGDGAEGGNETGASTGGVPVQAEA</sequence>
<dbReference type="CDD" id="cd09865">
    <property type="entry name" value="PIN_ScUtp23p-like"/>
    <property type="match status" value="1"/>
</dbReference>
<comment type="subcellular location">
    <subcellularLocation>
        <location evidence="1">Nucleus</location>
        <location evidence="1">Nucleolus</location>
    </subcellularLocation>
</comment>
<organism evidence="10 11">
    <name type="scientific">Coniochaeta pulveracea</name>
    <dbReference type="NCBI Taxonomy" id="177199"/>
    <lineage>
        <taxon>Eukaryota</taxon>
        <taxon>Fungi</taxon>
        <taxon>Dikarya</taxon>
        <taxon>Ascomycota</taxon>
        <taxon>Pezizomycotina</taxon>
        <taxon>Sordariomycetes</taxon>
        <taxon>Sordariomycetidae</taxon>
        <taxon>Coniochaetales</taxon>
        <taxon>Coniochaetaceae</taxon>
        <taxon>Coniochaeta</taxon>
    </lineage>
</organism>
<evidence type="ECO:0000313" key="11">
    <source>
        <dbReference type="Proteomes" id="UP000275385"/>
    </source>
</evidence>
<dbReference type="STRING" id="177199.A0A420Y2J7"/>
<evidence type="ECO:0000259" key="9">
    <source>
        <dbReference type="Pfam" id="PF24779"/>
    </source>
</evidence>
<reference evidence="10 11" key="1">
    <citation type="submission" date="2018-08" db="EMBL/GenBank/DDBJ databases">
        <title>Draft genome of the lignicolous fungus Coniochaeta pulveracea.</title>
        <authorList>
            <person name="Borstlap C.J."/>
            <person name="De Witt R.N."/>
            <person name="Botha A."/>
            <person name="Volschenk H."/>
        </authorList>
    </citation>
    <scope>NUCLEOTIDE SEQUENCE [LARGE SCALE GENOMIC DNA]</scope>
    <source>
        <strain evidence="10 11">CAB683</strain>
    </source>
</reference>
<dbReference type="PANTHER" id="PTHR12416">
    <property type="entry name" value="RRNA-PROCESSING PROTEIN UTP23 HOMOLOG"/>
    <property type="match status" value="1"/>
</dbReference>
<dbReference type="GO" id="GO:0032040">
    <property type="term" value="C:small-subunit processome"/>
    <property type="evidence" value="ECO:0007669"/>
    <property type="project" value="InterPro"/>
</dbReference>
<keyword evidence="2" id="KW-0690">Ribosome biogenesis</keyword>
<dbReference type="Proteomes" id="UP000275385">
    <property type="component" value="Unassembled WGS sequence"/>
</dbReference>
<evidence type="ECO:0000256" key="1">
    <source>
        <dbReference type="ARBA" id="ARBA00004604"/>
    </source>
</evidence>
<dbReference type="InterPro" id="IPR029060">
    <property type="entry name" value="PIN-like_dom_sf"/>
</dbReference>
<evidence type="ECO:0000256" key="2">
    <source>
        <dbReference type="ARBA" id="ARBA00022517"/>
    </source>
</evidence>
<evidence type="ECO:0000256" key="6">
    <source>
        <dbReference type="ARBA" id="ARBA00038503"/>
    </source>
</evidence>
<feature type="domain" description="UTP23 sensor motif region" evidence="9">
    <location>
        <begin position="221"/>
        <end position="240"/>
    </location>
</feature>
<feature type="compositionally biased region" description="Gly residues" evidence="8">
    <location>
        <begin position="297"/>
        <end position="313"/>
    </location>
</feature>
<keyword evidence="11" id="KW-1185">Reference proteome</keyword>
<feature type="compositionally biased region" description="Basic and acidic residues" evidence="8">
    <location>
        <begin position="252"/>
        <end position="264"/>
    </location>
</feature>
<dbReference type="EMBL" id="QVQW01000061">
    <property type="protein sequence ID" value="RKU42097.1"/>
    <property type="molecule type" value="Genomic_DNA"/>
</dbReference>
<dbReference type="InterPro" id="IPR057776">
    <property type="entry name" value="UTP23_sensor"/>
</dbReference>
<comment type="similarity">
    <text evidence="6">Belongs to the UTP23/FCF1 family. UTP23 subfamily.</text>
</comment>
<dbReference type="Pfam" id="PF04900">
    <property type="entry name" value="Fcf1"/>
    <property type="match status" value="1"/>
</dbReference>
<feature type="region of interest" description="Disordered" evidence="8">
    <location>
        <begin position="183"/>
        <end position="327"/>
    </location>
</feature>
<feature type="compositionally biased region" description="Acidic residues" evidence="8">
    <location>
        <begin position="204"/>
        <end position="213"/>
    </location>
</feature>
<evidence type="ECO:0000256" key="8">
    <source>
        <dbReference type="SAM" id="MobiDB-lite"/>
    </source>
</evidence>
<keyword evidence="3" id="KW-0698">rRNA processing</keyword>
<name>A0A420Y2J7_9PEZI</name>
<feature type="compositionally biased region" description="Basic and acidic residues" evidence="8">
    <location>
        <begin position="274"/>
        <end position="283"/>
    </location>
</feature>
<protein>
    <recommendedName>
        <fullName evidence="7">U three protein 23</fullName>
    </recommendedName>
</protein>
<evidence type="ECO:0000313" key="10">
    <source>
        <dbReference type="EMBL" id="RKU42097.1"/>
    </source>
</evidence>
<evidence type="ECO:0000256" key="5">
    <source>
        <dbReference type="ARBA" id="ARBA00037300"/>
    </source>
</evidence>